<dbReference type="RefSeq" id="WP_146859968.1">
    <property type="nucleotide sequence ID" value="NZ_BKAU01000001.1"/>
</dbReference>
<keyword evidence="5" id="KW-1185">Reference proteome</keyword>
<dbReference type="PANTHER" id="PTHR11941:SF54">
    <property type="entry name" value="ENOYL-COA HYDRATASE, MITOCHONDRIAL"/>
    <property type="match status" value="1"/>
</dbReference>
<evidence type="ECO:0000256" key="3">
    <source>
        <dbReference type="RuleBase" id="RU003707"/>
    </source>
</evidence>
<protein>
    <submittedName>
        <fullName evidence="4">Enoyl-CoA hydratase</fullName>
    </submittedName>
</protein>
<dbReference type="GO" id="GO:0016829">
    <property type="term" value="F:lyase activity"/>
    <property type="evidence" value="ECO:0007669"/>
    <property type="project" value="UniProtKB-KW"/>
</dbReference>
<dbReference type="SUPFAM" id="SSF52096">
    <property type="entry name" value="ClpP/crotonase"/>
    <property type="match status" value="1"/>
</dbReference>
<dbReference type="PANTHER" id="PTHR11941">
    <property type="entry name" value="ENOYL-COA HYDRATASE-RELATED"/>
    <property type="match status" value="1"/>
</dbReference>
<dbReference type="CDD" id="cd06558">
    <property type="entry name" value="crotonase-like"/>
    <property type="match status" value="1"/>
</dbReference>
<dbReference type="GO" id="GO:0006635">
    <property type="term" value="P:fatty acid beta-oxidation"/>
    <property type="evidence" value="ECO:0007669"/>
    <property type="project" value="TreeGrafter"/>
</dbReference>
<dbReference type="AlphaFoldDB" id="A0A512RIQ7"/>
<dbReference type="FunFam" id="3.90.226.10:FF:000009">
    <property type="entry name" value="Carnitinyl-CoA dehydratase"/>
    <property type="match status" value="1"/>
</dbReference>
<organism evidence="4 5">
    <name type="scientific">Chitinophaga cymbidii</name>
    <dbReference type="NCBI Taxonomy" id="1096750"/>
    <lineage>
        <taxon>Bacteria</taxon>
        <taxon>Pseudomonadati</taxon>
        <taxon>Bacteroidota</taxon>
        <taxon>Chitinophagia</taxon>
        <taxon>Chitinophagales</taxon>
        <taxon>Chitinophagaceae</taxon>
        <taxon>Chitinophaga</taxon>
    </lineage>
</organism>
<accession>A0A512RIQ7</accession>
<reference evidence="4 5" key="1">
    <citation type="submission" date="2019-07" db="EMBL/GenBank/DDBJ databases">
        <title>Whole genome shotgun sequence of Chitinophaga cymbidii NBRC 109752.</title>
        <authorList>
            <person name="Hosoyama A."/>
            <person name="Uohara A."/>
            <person name="Ohji S."/>
            <person name="Ichikawa N."/>
        </authorList>
    </citation>
    <scope>NUCLEOTIDE SEQUENCE [LARGE SCALE GENOMIC DNA]</scope>
    <source>
        <strain evidence="4 5">NBRC 109752</strain>
    </source>
</reference>
<evidence type="ECO:0000313" key="5">
    <source>
        <dbReference type="Proteomes" id="UP000321436"/>
    </source>
</evidence>
<dbReference type="Proteomes" id="UP000321436">
    <property type="component" value="Unassembled WGS sequence"/>
</dbReference>
<keyword evidence="2" id="KW-0456">Lyase</keyword>
<comment type="caution">
    <text evidence="4">The sequence shown here is derived from an EMBL/GenBank/DDBJ whole genome shotgun (WGS) entry which is preliminary data.</text>
</comment>
<sequence>MYKTLTTTLNDGILEIAINRPDKMNALNQDVMKDLGLAIDEIYKRDEVHGAIITGSGPKAFIAGADIAEFLTLSPNQGMELAKRGQVVFQRIEVSPKPIVAAVNGFALGGGCELAMACHVRVASNNAKFGQPEVNLGIIPGYGGTQRLVQLVGKGKALEMMMTADMINAEEALKWGLVTHVTTPEELMDKARSIVQKIHTKAPLAIAKVVRCVNDYFKEDVDGFETEVQEFAKCFATSDLQEGAAAFIEKRAARFKGE</sequence>
<dbReference type="PROSITE" id="PS00166">
    <property type="entry name" value="ENOYL_COA_HYDRATASE"/>
    <property type="match status" value="1"/>
</dbReference>
<dbReference type="InterPro" id="IPR018376">
    <property type="entry name" value="Enoyl-CoA_hyd/isom_CS"/>
</dbReference>
<evidence type="ECO:0000256" key="1">
    <source>
        <dbReference type="ARBA" id="ARBA00005254"/>
    </source>
</evidence>
<dbReference type="Pfam" id="PF00378">
    <property type="entry name" value="ECH_1"/>
    <property type="match status" value="1"/>
</dbReference>
<dbReference type="EMBL" id="BKAU01000001">
    <property type="protein sequence ID" value="GEP95589.1"/>
    <property type="molecule type" value="Genomic_DNA"/>
</dbReference>
<comment type="similarity">
    <text evidence="1 3">Belongs to the enoyl-CoA hydratase/isomerase family.</text>
</comment>
<proteinExistence type="inferred from homology"/>
<gene>
    <name evidence="4" type="primary">crt</name>
    <name evidence="4" type="ORF">CCY01nite_18490</name>
</gene>
<dbReference type="InterPro" id="IPR029045">
    <property type="entry name" value="ClpP/crotonase-like_dom_sf"/>
</dbReference>
<name>A0A512RIQ7_9BACT</name>
<evidence type="ECO:0000313" key="4">
    <source>
        <dbReference type="EMBL" id="GEP95589.1"/>
    </source>
</evidence>
<dbReference type="Gene3D" id="3.90.226.10">
    <property type="entry name" value="2-enoyl-CoA Hydratase, Chain A, domain 1"/>
    <property type="match status" value="1"/>
</dbReference>
<dbReference type="InterPro" id="IPR001753">
    <property type="entry name" value="Enoyl-CoA_hydra/iso"/>
</dbReference>
<dbReference type="OrthoDB" id="9775794at2"/>
<evidence type="ECO:0000256" key="2">
    <source>
        <dbReference type="ARBA" id="ARBA00023239"/>
    </source>
</evidence>